<evidence type="ECO:0000313" key="1">
    <source>
        <dbReference type="EMBL" id="KAF7305659.1"/>
    </source>
</evidence>
<dbReference type="InterPro" id="IPR032675">
    <property type="entry name" value="LRR_dom_sf"/>
</dbReference>
<dbReference type="Proteomes" id="UP000613580">
    <property type="component" value="Unassembled WGS sequence"/>
</dbReference>
<protein>
    <recommendedName>
        <fullName evidence="3">F-box domain-containing protein</fullName>
    </recommendedName>
</protein>
<gene>
    <name evidence="1" type="ORF">HMN09_00819600</name>
</gene>
<keyword evidence="2" id="KW-1185">Reference proteome</keyword>
<sequence>MTNSPSPFARLLETNAAPLPADIPLIHAFLCEPRQDAVHLEERAASLRRQLAETEAALSSLRSFIAQHEGLLAPIRRVPDDVLRDIFLHTLPTSRNTVLAPIEGPLLVAGVCRNWRAIALSMQELWASMHLVVPHEPHMPNLLETIERWVRRGGIVPLRISMRMPVSHLQLGPRHLLSTLVGYSKRWGDVQLLLTDAGDIEPLYRLRPEDVPQLEGLELVCELASTAMMQKPLPTAFLKTSSLRRLTLRCGYYVLPHWQTGVTWSQLTTLIIEMTPIYSHPGAVIHFPYPFLRECTNLRTFELLLTDQELRFTVGVPAETPLFPHLENFSVRRARHMVESEHLFETFTAPKLKNVELDGNVLPSANLPALVRPLSDIHICSISFSVYDVSTSDLKHALTMLPHLEALLLVGDPRISQTRQLTDSQFLEILLPEASFIPLIPKLQSLEILQSHGLADGLILKVLRSRLPLGLKRFKYQTSRRPQLDLRSSLAGLGGMKLELEYAPDDSPVSQMGVGFHREGLGELREWGHYSALVGTELDVEKGTRRGGFRM</sequence>
<proteinExistence type="predicted"/>
<dbReference type="OrthoDB" id="3063971at2759"/>
<comment type="caution">
    <text evidence="1">The sequence shown here is derived from an EMBL/GenBank/DDBJ whole genome shotgun (WGS) entry which is preliminary data.</text>
</comment>
<organism evidence="1 2">
    <name type="scientific">Mycena chlorophos</name>
    <name type="common">Agaric fungus</name>
    <name type="synonym">Agaricus chlorophos</name>
    <dbReference type="NCBI Taxonomy" id="658473"/>
    <lineage>
        <taxon>Eukaryota</taxon>
        <taxon>Fungi</taxon>
        <taxon>Dikarya</taxon>
        <taxon>Basidiomycota</taxon>
        <taxon>Agaricomycotina</taxon>
        <taxon>Agaricomycetes</taxon>
        <taxon>Agaricomycetidae</taxon>
        <taxon>Agaricales</taxon>
        <taxon>Marasmiineae</taxon>
        <taxon>Mycenaceae</taxon>
        <taxon>Mycena</taxon>
    </lineage>
</organism>
<dbReference type="AlphaFoldDB" id="A0A8H6SUK4"/>
<reference evidence="1" key="1">
    <citation type="submission" date="2020-05" db="EMBL/GenBank/DDBJ databases">
        <title>Mycena genomes resolve the evolution of fungal bioluminescence.</title>
        <authorList>
            <person name="Tsai I.J."/>
        </authorList>
    </citation>
    <scope>NUCLEOTIDE SEQUENCE</scope>
    <source>
        <strain evidence="1">110903Hualien_Pintung</strain>
    </source>
</reference>
<evidence type="ECO:0000313" key="2">
    <source>
        <dbReference type="Proteomes" id="UP000613580"/>
    </source>
</evidence>
<name>A0A8H6SUK4_MYCCL</name>
<accession>A0A8H6SUK4</accession>
<dbReference type="EMBL" id="JACAZE010000010">
    <property type="protein sequence ID" value="KAF7305659.1"/>
    <property type="molecule type" value="Genomic_DNA"/>
</dbReference>
<dbReference type="SUPFAM" id="SSF52047">
    <property type="entry name" value="RNI-like"/>
    <property type="match status" value="1"/>
</dbReference>
<evidence type="ECO:0008006" key="3">
    <source>
        <dbReference type="Google" id="ProtNLM"/>
    </source>
</evidence>
<dbReference type="Gene3D" id="3.80.10.10">
    <property type="entry name" value="Ribonuclease Inhibitor"/>
    <property type="match status" value="1"/>
</dbReference>